<dbReference type="PANTHER" id="PTHR42749:SF1">
    <property type="entry name" value="CELL SHAPE-DETERMINING PROTEIN MREB"/>
    <property type="match status" value="1"/>
</dbReference>
<sequence>MSLYSYKLHKGNEEHIKKSKYKEKNLRLMTTFQLREICNKEKLVKSIINPLDKEELIRLIMKYRGEKESKLIKNYLVGGIERVERFLSRSNKEEINNRYIDYPGKITIYESLALEIYDNYILRSSEKLEEGNVLLVDSNYKICTIFNVKKLIQNNKEEYYLIKGESIEARESESKHYSLLFFSEKDSETIYDTYEGDNIEVDYNIKFTSLPILQFEVKPLKETKMPLAIDFGTSNTTAGIYIDKEIFPGLNENLTDNREYADYENDKVKFVKIINESKEDLEITPLIPSIVGVKHIKEDEIEYAFGHDAMLEARRRYVDDGMSLFYDIKRWISDFEKSEKVIDVKNKTTFIKRKDIIKAYLEYIISLAQQRFKCKFKNIYISCPSKQKYKFHALFKDVLSDYTVESSNILEESAAVLYNTISDLIEKKKYVQGEWYKALIIDCGGGTTDLTGCSFSISNSRVSYRLDIETSYENGDTDFGGNNLTFRILQLIKILMANALSNSKSELKKAIIDEFNIDIFRFIDKSGINELYETLNEEYEKAEAVIPTKFQLYETRSKEDYCKVRSNYYFLFDLAEEVKKLFFSNPDILKVLLTSKEETSLDENIINFDKWKLSYMNKGTLQVVKEAPSITLSIYEIETLIKGDVYNIIKKFLEKLYENDELYDYSLIKLTGQSCKVDIFRDALKEFIPGRIIEINKSKKEVKEEYELKLSCLKGALKYLYDKNFGYADINIESKKPTLPYLLTAYTHAGEQKTLIKGREINKGFISRFMDRILLKLYLKDSNDNVKYEYNYQFNEEELEKTNAKKIGERYPNINQHETDNIENNEVKFFVWEEEELWGFYVLAILRKEEELYIGQEKFFYFENDRWERNFFDGLK</sequence>
<dbReference type="Gene3D" id="3.90.640.10">
    <property type="entry name" value="Actin, Chain A, domain 4"/>
    <property type="match status" value="1"/>
</dbReference>
<dbReference type="SUPFAM" id="SSF53067">
    <property type="entry name" value="Actin-like ATPase domain"/>
    <property type="match status" value="2"/>
</dbReference>
<evidence type="ECO:0000313" key="2">
    <source>
        <dbReference type="Proteomes" id="UP000631418"/>
    </source>
</evidence>
<gene>
    <name evidence="1" type="ORF">IS491_09270</name>
</gene>
<dbReference type="AlphaFoldDB" id="A0AAE2RRF1"/>
<reference evidence="1" key="1">
    <citation type="submission" date="2020-11" db="EMBL/GenBank/DDBJ databases">
        <authorList>
            <person name="Thieme N."/>
            <person name="Liebl W."/>
            <person name="Zverlov V."/>
        </authorList>
    </citation>
    <scope>NUCLEOTIDE SEQUENCE</scope>
    <source>
        <strain evidence="1">NT08</strain>
    </source>
</reference>
<dbReference type="RefSeq" id="WP_012060553.1">
    <property type="nucleotide sequence ID" value="NZ_CP073279.1"/>
</dbReference>
<dbReference type="PANTHER" id="PTHR42749">
    <property type="entry name" value="CELL SHAPE-DETERMINING PROTEIN MREB"/>
    <property type="match status" value="1"/>
</dbReference>
<dbReference type="InterPro" id="IPR043129">
    <property type="entry name" value="ATPase_NBD"/>
</dbReference>
<evidence type="ECO:0000313" key="1">
    <source>
        <dbReference type="EMBL" id="MBF7808846.1"/>
    </source>
</evidence>
<dbReference type="Proteomes" id="UP000631418">
    <property type="component" value="Unassembled WGS sequence"/>
</dbReference>
<proteinExistence type="predicted"/>
<dbReference type="EMBL" id="JADOEF010000001">
    <property type="protein sequence ID" value="MBF7808846.1"/>
    <property type="molecule type" value="Genomic_DNA"/>
</dbReference>
<protein>
    <submittedName>
        <fullName evidence="1">Molecular chaperone</fullName>
    </submittedName>
</protein>
<dbReference type="Gene3D" id="3.30.420.40">
    <property type="match status" value="2"/>
</dbReference>
<accession>A0AAE2RRF1</accession>
<comment type="caution">
    <text evidence="1">The sequence shown here is derived from an EMBL/GenBank/DDBJ whole genome shotgun (WGS) entry which is preliminary data.</text>
</comment>
<organism evidence="1 2">
    <name type="scientific">Clostridium beijerinckii</name>
    <name type="common">Clostridium MP</name>
    <dbReference type="NCBI Taxonomy" id="1520"/>
    <lineage>
        <taxon>Bacteria</taxon>
        <taxon>Bacillati</taxon>
        <taxon>Bacillota</taxon>
        <taxon>Clostridia</taxon>
        <taxon>Eubacteriales</taxon>
        <taxon>Clostridiaceae</taxon>
        <taxon>Clostridium</taxon>
    </lineage>
</organism>
<name>A0AAE2RRF1_CLOBE</name>
<dbReference type="OMA" id="CRFRIED"/>